<dbReference type="GO" id="GO:0016747">
    <property type="term" value="F:acyltransferase activity, transferring groups other than amino-acyl groups"/>
    <property type="evidence" value="ECO:0007669"/>
    <property type="project" value="InterPro"/>
</dbReference>
<dbReference type="Pfam" id="PF00583">
    <property type="entry name" value="Acetyltransf_1"/>
    <property type="match status" value="1"/>
</dbReference>
<dbReference type="PROSITE" id="PS51186">
    <property type="entry name" value="GNAT"/>
    <property type="match status" value="1"/>
</dbReference>
<dbReference type="Gene3D" id="3.40.630.30">
    <property type="match status" value="1"/>
</dbReference>
<dbReference type="PANTHER" id="PTHR43877">
    <property type="entry name" value="AMINOALKYLPHOSPHONATE N-ACETYLTRANSFERASE-RELATED-RELATED"/>
    <property type="match status" value="1"/>
</dbReference>
<dbReference type="Proteomes" id="UP000549911">
    <property type="component" value="Unassembled WGS sequence"/>
</dbReference>
<dbReference type="InterPro" id="IPR000182">
    <property type="entry name" value="GNAT_dom"/>
</dbReference>
<name>A0A7Y9KRN0_9ACTN</name>
<organism evidence="4 5">
    <name type="scientific">Nocardioides cavernae</name>
    <dbReference type="NCBI Taxonomy" id="1921566"/>
    <lineage>
        <taxon>Bacteria</taxon>
        <taxon>Bacillati</taxon>
        <taxon>Actinomycetota</taxon>
        <taxon>Actinomycetes</taxon>
        <taxon>Propionibacteriales</taxon>
        <taxon>Nocardioidaceae</taxon>
        <taxon>Nocardioides</taxon>
    </lineage>
</organism>
<dbReference type="CDD" id="cd04301">
    <property type="entry name" value="NAT_SF"/>
    <property type="match status" value="1"/>
</dbReference>
<keyword evidence="2" id="KW-0012">Acyltransferase</keyword>
<dbReference type="RefSeq" id="WP_179619364.1">
    <property type="nucleotide sequence ID" value="NZ_JACCBW010000002.1"/>
</dbReference>
<reference evidence="4 5" key="1">
    <citation type="submission" date="2020-07" db="EMBL/GenBank/DDBJ databases">
        <authorList>
            <person name="Partida-Martinez L."/>
            <person name="Huntemann M."/>
            <person name="Clum A."/>
            <person name="Wang J."/>
            <person name="Palaniappan K."/>
            <person name="Ritter S."/>
            <person name="Chen I.-M."/>
            <person name="Stamatis D."/>
            <person name="Reddy T."/>
            <person name="O'Malley R."/>
            <person name="Daum C."/>
            <person name="Shapiro N."/>
            <person name="Ivanova N."/>
            <person name="Kyrpides N."/>
            <person name="Woyke T."/>
        </authorList>
    </citation>
    <scope>NUCLEOTIDE SEQUENCE [LARGE SCALE GENOMIC DNA]</scope>
    <source>
        <strain evidence="4 5">AT2.17</strain>
    </source>
</reference>
<keyword evidence="5" id="KW-1185">Reference proteome</keyword>
<evidence type="ECO:0000256" key="1">
    <source>
        <dbReference type="ARBA" id="ARBA00022679"/>
    </source>
</evidence>
<feature type="domain" description="N-acetyltransferase" evidence="3">
    <location>
        <begin position="18"/>
        <end position="154"/>
    </location>
</feature>
<evidence type="ECO:0000256" key="2">
    <source>
        <dbReference type="ARBA" id="ARBA00023315"/>
    </source>
</evidence>
<comment type="caution">
    <text evidence="4">The sequence shown here is derived from an EMBL/GenBank/DDBJ whole genome shotgun (WGS) entry which is preliminary data.</text>
</comment>
<evidence type="ECO:0000259" key="3">
    <source>
        <dbReference type="PROSITE" id="PS51186"/>
    </source>
</evidence>
<sequence>MVDVEIVQVGPDEWREFREVRLASLADAPGAFGARHADWVEATEDRWRQRLTDVPCTFLARSDAGTVGVVSGALSEDGVELISMWVAPSHRGTGLTGRLVARVVAWAGALGRDTHLMVRDDNPAAIRAYEKAGFTDLGVPEGWPDDAPLERRMRHAGS</sequence>
<keyword evidence="1 4" id="KW-0808">Transferase</keyword>
<proteinExistence type="predicted"/>
<protein>
    <submittedName>
        <fullName evidence="4">GNAT superfamily N-acetyltransferase</fullName>
    </submittedName>
</protein>
<dbReference type="InterPro" id="IPR050832">
    <property type="entry name" value="Bact_Acetyltransf"/>
</dbReference>
<accession>A0A7Y9KRN0</accession>
<evidence type="ECO:0000313" key="5">
    <source>
        <dbReference type="Proteomes" id="UP000549911"/>
    </source>
</evidence>
<evidence type="ECO:0000313" key="4">
    <source>
        <dbReference type="EMBL" id="NYE36719.1"/>
    </source>
</evidence>
<dbReference type="AlphaFoldDB" id="A0A7Y9KRN0"/>
<dbReference type="SUPFAM" id="SSF55729">
    <property type="entry name" value="Acyl-CoA N-acyltransferases (Nat)"/>
    <property type="match status" value="1"/>
</dbReference>
<gene>
    <name evidence="4" type="ORF">F4692_001852</name>
</gene>
<dbReference type="InterPro" id="IPR016181">
    <property type="entry name" value="Acyl_CoA_acyltransferase"/>
</dbReference>
<dbReference type="EMBL" id="JACCBW010000002">
    <property type="protein sequence ID" value="NYE36719.1"/>
    <property type="molecule type" value="Genomic_DNA"/>
</dbReference>
<reference evidence="4 5" key="2">
    <citation type="submission" date="2020-08" db="EMBL/GenBank/DDBJ databases">
        <title>The Agave Microbiome: Exploring the role of microbial communities in plant adaptations to desert environments.</title>
        <authorList>
            <person name="Partida-Martinez L.P."/>
        </authorList>
    </citation>
    <scope>NUCLEOTIDE SEQUENCE [LARGE SCALE GENOMIC DNA]</scope>
    <source>
        <strain evidence="4 5">AT2.17</strain>
    </source>
</reference>